<keyword evidence="6" id="KW-1185">Reference proteome</keyword>
<feature type="compositionally biased region" description="Polar residues" evidence="4">
    <location>
        <begin position="10"/>
        <end position="24"/>
    </location>
</feature>
<proteinExistence type="predicted"/>
<dbReference type="OrthoDB" id="103454at2759"/>
<organism evidence="5 6">
    <name type="scientific">Albugo candida</name>
    <dbReference type="NCBI Taxonomy" id="65357"/>
    <lineage>
        <taxon>Eukaryota</taxon>
        <taxon>Sar</taxon>
        <taxon>Stramenopiles</taxon>
        <taxon>Oomycota</taxon>
        <taxon>Peronosporomycetes</taxon>
        <taxon>Albuginales</taxon>
        <taxon>Albuginaceae</taxon>
        <taxon>Albugo</taxon>
    </lineage>
</organism>
<dbReference type="GO" id="GO:0006606">
    <property type="term" value="P:protein import into nucleus"/>
    <property type="evidence" value="ECO:0007669"/>
    <property type="project" value="TreeGrafter"/>
</dbReference>
<sequence>MFRPRKHNASTRSDADTSSPSDSIDQIRDSTGYKRPRLLHNAIDRPYPIDKNAFFQADRPNSHSRVLTSVTLQNDQWSIATLKPTTSTTRITDFLSKCKQENDLSTISINKTIRSCKRIGSKSSEDNTFYYIFPLKQYLVVWKIVFPSKLQNDCEYQERIYMLTYPNTIQPLDIFHPFVLQNDRTTSSLLLVQPNGQILYWDDFETLTTISQMIEIPLETNERITTDTRNTSVIHNTTIKDERRIDANRSIFCWSNMGKLYQVSVSEGFVFFRLFEENSKSVLKTLTKSVSRLFSTGNCIQNSIQSVCLSEPFLQSENSDSDSNCRILLLYRNGILQCRVFDRFDRLNTTMEMEWEFDLLRFGNFYFTENHSKMLLESIHIPAIPFYQSESFTVMLAFVCSMGEKISKQMRYALFQFEIGSLTHRKFKEPIWSYTFQYAPPIESATDLEQLLAIEIQSISTHSMYAVWTQNNPVHIEAVSVSRSHFVESNSIALETRTDEDVAYNLLLEKRSSTHTRGSVLRVAIDTSPNIPTTHFSVITAAKFDPLPPIDSENPCEMDVKNANVFALDSNANVKEYVKQLENVFFADENVFVRVSEKDLDKAAHAAIAIHFQILNANPSSGVRWSSTSSSVSPSEALASSEMYALTPKLIRYQLEEKSKRVETFTVFLQQQCQAIWNYITRSKELMEHFTSDRAKLHAALALCKFQASMNESQNRVLFSAIKRTVWKRGYDEEELRVSGYNAFDMFYCEVSRIVELFDALLIEISREFHHNALDGHELEKVLTEANSSAICLLQGLTSSSFSSTTIVRNSIITEHIRQALLDQIALSASVFIPTHMQSVKAAPRVHVTPSDIFKLATQIQKLGSFLMDSAACPSDSDAVKKLILNPLIYVATLLGTESTVSFPDESDWKESQANVFRECVKLCEKYLYFEGMIFLFTMENDEKWTDIDTVLCVSNDCSQSFDRIVTYCHEIPTFSSFLYQWIAGKVVNPWIPSTEKDATKLGHEQAKRTHTLLLFLISSPDRCTSELHETLLENDKLQKYAWMTAVSLKDFGQAAALTFEQAKKETVNVSHRKTLCSISKIAMRAEEYDDANLQEIQRELTRNRMQEILLQLPVTIRDFTADRPQSFPELIQASMDALGEMECSDPLRSSVVLMCLEALECVFEDPTLSEIDPEELYRRVWRWCLLQDDEKWKALSDCWENGVNEQQLESGMCETLMYSVMSRYGDKKASTSNGALTMNAIDDIVSYGPDSQSICSRPSCHIIMKTLDLAIAAGSRKDPTAV</sequence>
<evidence type="ECO:0000313" key="5">
    <source>
        <dbReference type="EMBL" id="CCI47432.1"/>
    </source>
</evidence>
<dbReference type="GO" id="GO:0017056">
    <property type="term" value="F:structural constituent of nuclear pore"/>
    <property type="evidence" value="ECO:0007669"/>
    <property type="project" value="InterPro"/>
</dbReference>
<keyword evidence="2" id="KW-0813">Transport</keyword>
<comment type="caution">
    <text evidence="5">The sequence shown here is derived from an EMBL/GenBank/DDBJ whole genome shotgun (WGS) entry which is preliminary data.</text>
</comment>
<dbReference type="InParanoid" id="A0A024GM88"/>
<dbReference type="Gene3D" id="1.20.58.1380">
    <property type="match status" value="1"/>
</dbReference>
<feature type="region of interest" description="Disordered" evidence="4">
    <location>
        <begin position="1"/>
        <end position="31"/>
    </location>
</feature>
<dbReference type="PANTHER" id="PTHR13405">
    <property type="entry name" value="NUCLEAR PORE COMPLEX PROTEIN NUP133"/>
    <property type="match status" value="1"/>
</dbReference>
<dbReference type="EMBL" id="CAIX01000170">
    <property type="protein sequence ID" value="CCI47432.1"/>
    <property type="molecule type" value="Genomic_DNA"/>
</dbReference>
<dbReference type="GO" id="GO:0016973">
    <property type="term" value="P:poly(A)+ mRNA export from nucleus"/>
    <property type="evidence" value="ECO:0007669"/>
    <property type="project" value="TreeGrafter"/>
</dbReference>
<dbReference type="GO" id="GO:0000972">
    <property type="term" value="P:transcription-dependent tethering of RNA polymerase II gene DNA at nuclear periphery"/>
    <property type="evidence" value="ECO:0007669"/>
    <property type="project" value="TreeGrafter"/>
</dbReference>
<dbReference type="PANTHER" id="PTHR13405:SF11">
    <property type="entry name" value="NUCLEAR PORE COMPLEX PROTEIN NUP133"/>
    <property type="match status" value="1"/>
</dbReference>
<gene>
    <name evidence="5" type="ORF">BN9_084390</name>
</gene>
<evidence type="ECO:0000256" key="4">
    <source>
        <dbReference type="SAM" id="MobiDB-lite"/>
    </source>
</evidence>
<evidence type="ECO:0000256" key="2">
    <source>
        <dbReference type="ARBA" id="ARBA00022448"/>
    </source>
</evidence>
<accession>A0A024GM88</accession>
<dbReference type="InterPro" id="IPR037624">
    <property type="entry name" value="Nup133-like"/>
</dbReference>
<protein>
    <submittedName>
        <fullName evidence="5">Uncharacterized protein</fullName>
    </submittedName>
</protein>
<keyword evidence="3" id="KW-0539">Nucleus</keyword>
<dbReference type="Proteomes" id="UP000053237">
    <property type="component" value="Unassembled WGS sequence"/>
</dbReference>
<reference evidence="5 6" key="1">
    <citation type="submission" date="2012-05" db="EMBL/GenBank/DDBJ databases">
        <title>Recombination and specialization in a pathogen metapopulation.</title>
        <authorList>
            <person name="Gardiner A."/>
            <person name="Kemen E."/>
            <person name="Schultz-Larsen T."/>
            <person name="MacLean D."/>
            <person name="Van Oosterhout C."/>
            <person name="Jones J.D.G."/>
        </authorList>
    </citation>
    <scope>NUCLEOTIDE SEQUENCE [LARGE SCALE GENOMIC DNA]</scope>
    <source>
        <strain evidence="5 6">Ac Nc2</strain>
    </source>
</reference>
<dbReference type="STRING" id="65357.A0A024GM88"/>
<comment type="subcellular location">
    <subcellularLocation>
        <location evidence="1">Nucleus</location>
    </subcellularLocation>
</comment>
<evidence type="ECO:0000256" key="3">
    <source>
        <dbReference type="ARBA" id="ARBA00023242"/>
    </source>
</evidence>
<dbReference type="GO" id="GO:0031080">
    <property type="term" value="C:nuclear pore outer ring"/>
    <property type="evidence" value="ECO:0007669"/>
    <property type="project" value="TreeGrafter"/>
</dbReference>
<evidence type="ECO:0000313" key="6">
    <source>
        <dbReference type="Proteomes" id="UP000053237"/>
    </source>
</evidence>
<name>A0A024GM88_9STRA</name>
<evidence type="ECO:0000256" key="1">
    <source>
        <dbReference type="ARBA" id="ARBA00004123"/>
    </source>
</evidence>